<dbReference type="GO" id="GO:0016747">
    <property type="term" value="F:acyltransferase activity, transferring groups other than amino-acyl groups"/>
    <property type="evidence" value="ECO:0007669"/>
    <property type="project" value="InterPro"/>
</dbReference>
<dbReference type="InterPro" id="IPR056935">
    <property type="entry name" value="Rv0428c-like_C"/>
</dbReference>
<dbReference type="AlphaFoldDB" id="A0A2N6T6N5"/>
<accession>A0A2N6T6N5</accession>
<dbReference type="Proteomes" id="UP000235836">
    <property type="component" value="Unassembled WGS sequence"/>
</dbReference>
<evidence type="ECO:0000313" key="3">
    <source>
        <dbReference type="Proteomes" id="UP000235836"/>
    </source>
</evidence>
<comment type="caution">
    <text evidence="2">The sequence shown here is derived from an EMBL/GenBank/DDBJ whole genome shotgun (WGS) entry which is preliminary data.</text>
</comment>
<gene>
    <name evidence="2" type="ORF">CJ203_02845</name>
</gene>
<feature type="domain" description="N-acetyltransferase" evidence="1">
    <location>
        <begin position="192"/>
        <end position="328"/>
    </location>
</feature>
<dbReference type="InterPro" id="IPR016181">
    <property type="entry name" value="Acyl_CoA_acyltransferase"/>
</dbReference>
<evidence type="ECO:0000259" key="1">
    <source>
        <dbReference type="PROSITE" id="PS51186"/>
    </source>
</evidence>
<dbReference type="PANTHER" id="PTHR43072:SF60">
    <property type="entry name" value="L-2,4-DIAMINOBUTYRIC ACID ACETYLTRANSFERASE"/>
    <property type="match status" value="1"/>
</dbReference>
<keyword evidence="3" id="KW-1185">Reference proteome</keyword>
<dbReference type="InterPro" id="IPR000182">
    <property type="entry name" value="GNAT_dom"/>
</dbReference>
<dbReference type="Gene3D" id="3.40.630.30">
    <property type="match status" value="1"/>
</dbReference>
<dbReference type="PANTHER" id="PTHR43072">
    <property type="entry name" value="N-ACETYLTRANSFERASE"/>
    <property type="match status" value="1"/>
</dbReference>
<dbReference type="Pfam" id="PF24553">
    <property type="entry name" value="Rv0428c_C"/>
    <property type="match status" value="1"/>
</dbReference>
<protein>
    <submittedName>
        <fullName evidence="2">GNAT family N-acetyltransferase</fullName>
    </submittedName>
</protein>
<proteinExistence type="predicted"/>
<dbReference type="SUPFAM" id="SSF55729">
    <property type="entry name" value="Acyl-CoA N-acyltransferases (Nat)"/>
    <property type="match status" value="1"/>
</dbReference>
<organism evidence="2 3">
    <name type="scientific">Corynebacterium tuscaniense</name>
    <dbReference type="NCBI Taxonomy" id="302449"/>
    <lineage>
        <taxon>Bacteria</taxon>
        <taxon>Bacillati</taxon>
        <taxon>Actinomycetota</taxon>
        <taxon>Actinomycetes</taxon>
        <taxon>Mycobacteriales</taxon>
        <taxon>Corynebacteriaceae</taxon>
        <taxon>Corynebacterium</taxon>
    </lineage>
</organism>
<dbReference type="PROSITE" id="PS51186">
    <property type="entry name" value="GNAT"/>
    <property type="match status" value="1"/>
</dbReference>
<dbReference type="RefSeq" id="WP_102723473.1">
    <property type="nucleotide sequence ID" value="NZ_PNHG01000003.1"/>
</dbReference>
<dbReference type="EMBL" id="PNHG01000003">
    <property type="protein sequence ID" value="PMC64969.1"/>
    <property type="molecule type" value="Genomic_DNA"/>
</dbReference>
<keyword evidence="2" id="KW-0808">Transferase</keyword>
<evidence type="ECO:0000313" key="2">
    <source>
        <dbReference type="EMBL" id="PMC64969.1"/>
    </source>
</evidence>
<dbReference type="CDD" id="cd04301">
    <property type="entry name" value="NAT_SF"/>
    <property type="match status" value="1"/>
</dbReference>
<sequence>MAFRQGPARPGDRVVVRRRAGSHLTDVIGHVVSLDPLVVRPQKVGGLPSEAEAIRIDDPLIVRRMSPRRIRNSDIRAVETAYARAFPGQSRMLFDDWLTRAGSDIAERSNSATPLGHSGGFRQVPLEQIISFYREQGLPAQLLIPERIGAPALRAIEGRPEWTLGPEILVMTRSLDDLPAPAPESTPAEFEFCIDPRPDADWLAMYHFRGQPLPPEALAELADEIEGELGFGRLTHQGETVAVTRGTITSSDDGRVWLGYSAVEVAPAFRRRGLGTQLGAEMLAWGKRQGATDAYLQVLASNDAGIGLYTKLGFIEHHRHRYARCDLG</sequence>
<name>A0A2N6T6N5_9CORY</name>
<reference evidence="2 3" key="1">
    <citation type="submission" date="2017-09" db="EMBL/GenBank/DDBJ databases">
        <title>Bacterial strain isolated from the female urinary microbiota.</title>
        <authorList>
            <person name="Thomas-White K."/>
            <person name="Kumar N."/>
            <person name="Forster S."/>
            <person name="Putonti C."/>
            <person name="Lawley T."/>
            <person name="Wolfe A.J."/>
        </authorList>
    </citation>
    <scope>NUCLEOTIDE SEQUENCE [LARGE SCALE GENOMIC DNA]</scope>
    <source>
        <strain evidence="2 3">UMB0792</strain>
    </source>
</reference>